<dbReference type="Proteomes" id="UP000052258">
    <property type="component" value="Unassembled WGS sequence"/>
</dbReference>
<protein>
    <submittedName>
        <fullName evidence="1">Uncharacterized protein</fullName>
    </submittedName>
</protein>
<comment type="caution">
    <text evidence="1">The sequence shown here is derived from an EMBL/GenBank/DDBJ whole genome shotgun (WGS) entry which is preliminary data.</text>
</comment>
<dbReference type="AlphaFoldDB" id="A0A0J8GEP5"/>
<reference evidence="1 2" key="1">
    <citation type="journal article" date="2015" name="Genome Biol. Evol.">
        <title>Comparative Genomics of Listeria Sensu Lato: Genus-Wide Differences in Evolutionary Dynamics and the Progressive Gain of Complex, Potentially Pathogenicity-Related Traits through Lateral Gene Transfer.</title>
        <authorList>
            <person name="Chiara M."/>
            <person name="Caruso M."/>
            <person name="D'Erchia A.M."/>
            <person name="Manzari C."/>
            <person name="Fraccalvieri R."/>
            <person name="Goffredo E."/>
            <person name="Latorre L."/>
            <person name="Miccolupo A."/>
            <person name="Padalino I."/>
            <person name="Santagada G."/>
            <person name="Chiocco D."/>
            <person name="Pesole G."/>
            <person name="Horner D.S."/>
            <person name="Parisi A."/>
        </authorList>
    </citation>
    <scope>NUCLEOTIDE SEQUENCE [LARGE SCALE GENOMIC DNA]</scope>
    <source>
        <strain evidence="1 2">1991</strain>
    </source>
</reference>
<dbReference type="EMBL" id="AZHO01000019">
    <property type="protein sequence ID" value="KMT59449.1"/>
    <property type="molecule type" value="Genomic_DNA"/>
</dbReference>
<evidence type="ECO:0000313" key="1">
    <source>
        <dbReference type="EMBL" id="KMT59449.1"/>
    </source>
</evidence>
<organism evidence="1 2">
    <name type="scientific">Listeria fleischmannii 1991</name>
    <dbReference type="NCBI Taxonomy" id="1430899"/>
    <lineage>
        <taxon>Bacteria</taxon>
        <taxon>Bacillati</taxon>
        <taxon>Bacillota</taxon>
        <taxon>Bacilli</taxon>
        <taxon>Bacillales</taxon>
        <taxon>Listeriaceae</taxon>
        <taxon>Listeria</taxon>
    </lineage>
</organism>
<evidence type="ECO:0000313" key="2">
    <source>
        <dbReference type="Proteomes" id="UP000052258"/>
    </source>
</evidence>
<proteinExistence type="predicted"/>
<sequence length="38" mass="4202">MTGIIIGDCFFTTHFFELLSKKQALLGKNEANLIKSGD</sequence>
<name>A0A0J8GEP5_9LIST</name>
<gene>
    <name evidence="1" type="ORF">X560_1388</name>
</gene>
<accession>A0A0J8GEP5</accession>
<keyword evidence="2" id="KW-1185">Reference proteome</keyword>